<dbReference type="PROSITE" id="PS51900">
    <property type="entry name" value="CB"/>
    <property type="match status" value="1"/>
</dbReference>
<dbReference type="InterPro" id="IPR044068">
    <property type="entry name" value="CB"/>
</dbReference>
<feature type="non-terminal residue" evidence="5">
    <location>
        <position position="1"/>
    </location>
</feature>
<feature type="non-terminal residue" evidence="5">
    <location>
        <position position="267"/>
    </location>
</feature>
<protein>
    <recommendedName>
        <fullName evidence="6">Tyr recombinase domain-containing protein</fullName>
    </recommendedName>
</protein>
<dbReference type="GO" id="GO:0006310">
    <property type="term" value="P:DNA recombination"/>
    <property type="evidence" value="ECO:0007669"/>
    <property type="project" value="UniProtKB-KW"/>
</dbReference>
<dbReference type="GO" id="GO:0003677">
    <property type="term" value="F:DNA binding"/>
    <property type="evidence" value="ECO:0007669"/>
    <property type="project" value="UniProtKB-KW"/>
</dbReference>
<dbReference type="PROSITE" id="PS51898">
    <property type="entry name" value="TYR_RECOMBINASE"/>
    <property type="match status" value="1"/>
</dbReference>
<dbReference type="AlphaFoldDB" id="X1Q408"/>
<dbReference type="PANTHER" id="PTHR30349">
    <property type="entry name" value="PHAGE INTEGRASE-RELATED"/>
    <property type="match status" value="1"/>
</dbReference>
<evidence type="ECO:0000256" key="2">
    <source>
        <dbReference type="ARBA" id="ARBA00023172"/>
    </source>
</evidence>
<feature type="domain" description="Tyr recombinase" evidence="3">
    <location>
        <begin position="100"/>
        <end position="267"/>
    </location>
</feature>
<dbReference type="InterPro" id="IPR002104">
    <property type="entry name" value="Integrase_catalytic"/>
</dbReference>
<organism evidence="5">
    <name type="scientific">marine sediment metagenome</name>
    <dbReference type="NCBI Taxonomy" id="412755"/>
    <lineage>
        <taxon>unclassified sequences</taxon>
        <taxon>metagenomes</taxon>
        <taxon>ecological metagenomes</taxon>
    </lineage>
</organism>
<sequence length="267" mass="31160">EYYESNLRRFLWYADQQEWPDDVRLITEWHIREFLAYTGGEGNRWGLEGNGSESSRPKATYCTVHHYYCVLKAFFNWCVREGFIPESPLAKIKLKNPKLNVVQPYSNLDILKLIEVCDYDCKNNAQLLGSRNKAIILMFLDTGLRASELANIKLGEIDSERGWIKVKGKGAKERVVRIGATAQKTLWRYLVYREKNKCEQLWITEEGRSMKVGGIQIMLMRLKERAGVTSKGNCHRFRHTFALNFLRQDRNPFNLQYLLGHSDLRMG</sequence>
<dbReference type="EMBL" id="BARV01024861">
    <property type="protein sequence ID" value="GAI37959.1"/>
    <property type="molecule type" value="Genomic_DNA"/>
</dbReference>
<name>X1Q408_9ZZZZ</name>
<keyword evidence="2" id="KW-0233">DNA recombination</keyword>
<proteinExistence type="predicted"/>
<dbReference type="SUPFAM" id="SSF56349">
    <property type="entry name" value="DNA breaking-rejoining enzymes"/>
    <property type="match status" value="1"/>
</dbReference>
<dbReference type="PANTHER" id="PTHR30349:SF41">
    <property type="entry name" value="INTEGRASE_RECOMBINASE PROTEIN MJ0367-RELATED"/>
    <property type="match status" value="1"/>
</dbReference>
<evidence type="ECO:0008006" key="6">
    <source>
        <dbReference type="Google" id="ProtNLM"/>
    </source>
</evidence>
<dbReference type="GO" id="GO:0015074">
    <property type="term" value="P:DNA integration"/>
    <property type="evidence" value="ECO:0007669"/>
    <property type="project" value="InterPro"/>
</dbReference>
<keyword evidence="1" id="KW-0238">DNA-binding</keyword>
<reference evidence="5" key="1">
    <citation type="journal article" date="2014" name="Front. Microbiol.">
        <title>High frequency of phylogenetically diverse reductive dehalogenase-homologous genes in deep subseafloor sedimentary metagenomes.</title>
        <authorList>
            <person name="Kawai M."/>
            <person name="Futagami T."/>
            <person name="Toyoda A."/>
            <person name="Takaki Y."/>
            <person name="Nishi S."/>
            <person name="Hori S."/>
            <person name="Arai W."/>
            <person name="Tsubouchi T."/>
            <person name="Morono Y."/>
            <person name="Uchiyama I."/>
            <person name="Ito T."/>
            <person name="Fujiyama A."/>
            <person name="Inagaki F."/>
            <person name="Takami H."/>
        </authorList>
    </citation>
    <scope>NUCLEOTIDE SEQUENCE</scope>
    <source>
        <strain evidence="5">Expedition CK06-06</strain>
    </source>
</reference>
<evidence type="ECO:0000259" key="4">
    <source>
        <dbReference type="PROSITE" id="PS51900"/>
    </source>
</evidence>
<dbReference type="InterPro" id="IPR011010">
    <property type="entry name" value="DNA_brk_join_enz"/>
</dbReference>
<evidence type="ECO:0000313" key="5">
    <source>
        <dbReference type="EMBL" id="GAI37959.1"/>
    </source>
</evidence>
<dbReference type="InterPro" id="IPR010998">
    <property type="entry name" value="Integrase_recombinase_N"/>
</dbReference>
<evidence type="ECO:0000259" key="3">
    <source>
        <dbReference type="PROSITE" id="PS51898"/>
    </source>
</evidence>
<comment type="caution">
    <text evidence="5">The sequence shown here is derived from an EMBL/GenBank/DDBJ whole genome shotgun (WGS) entry which is preliminary data.</text>
</comment>
<dbReference type="Gene3D" id="1.10.150.130">
    <property type="match status" value="1"/>
</dbReference>
<dbReference type="Pfam" id="PF00589">
    <property type="entry name" value="Phage_integrase"/>
    <property type="match status" value="1"/>
</dbReference>
<gene>
    <name evidence="5" type="ORF">S06H3_40495</name>
</gene>
<accession>X1Q408</accession>
<feature type="domain" description="Core-binding (CB)" evidence="4">
    <location>
        <begin position="1"/>
        <end position="79"/>
    </location>
</feature>
<dbReference type="InterPro" id="IPR050090">
    <property type="entry name" value="Tyrosine_recombinase_XerCD"/>
</dbReference>
<dbReference type="Gene3D" id="1.10.443.10">
    <property type="entry name" value="Intergrase catalytic core"/>
    <property type="match status" value="1"/>
</dbReference>
<dbReference type="InterPro" id="IPR013762">
    <property type="entry name" value="Integrase-like_cat_sf"/>
</dbReference>
<evidence type="ECO:0000256" key="1">
    <source>
        <dbReference type="ARBA" id="ARBA00023125"/>
    </source>
</evidence>